<feature type="domain" description="HTH cro/C1-type" evidence="2">
    <location>
        <begin position="21"/>
        <end position="77"/>
    </location>
</feature>
<name>A0ABS6ZBU3_9ACTN</name>
<proteinExistence type="predicted"/>
<dbReference type="Gene3D" id="1.10.260.40">
    <property type="entry name" value="lambda repressor-like DNA-binding domains"/>
    <property type="match status" value="1"/>
</dbReference>
<accession>A0ABS6ZBU3</accession>
<evidence type="ECO:0000313" key="4">
    <source>
        <dbReference type="Proteomes" id="UP000812013"/>
    </source>
</evidence>
<reference evidence="3 4" key="1">
    <citation type="submission" date="2019-12" db="EMBL/GenBank/DDBJ databases">
        <title>Genome sequence of Streptomyces bambusae.</title>
        <authorList>
            <person name="Bansal K."/>
            <person name="Choksket S."/>
            <person name="Korpole S."/>
            <person name="Patil P.B."/>
        </authorList>
    </citation>
    <scope>NUCLEOTIDE SEQUENCE [LARGE SCALE GENOMIC DNA]</scope>
    <source>
        <strain evidence="3 4">SK60</strain>
    </source>
</reference>
<evidence type="ECO:0000256" key="1">
    <source>
        <dbReference type="SAM" id="MobiDB-lite"/>
    </source>
</evidence>
<feature type="region of interest" description="Disordered" evidence="1">
    <location>
        <begin position="87"/>
        <end position="196"/>
    </location>
</feature>
<feature type="compositionally biased region" description="Gly residues" evidence="1">
    <location>
        <begin position="134"/>
        <end position="156"/>
    </location>
</feature>
<evidence type="ECO:0000259" key="2">
    <source>
        <dbReference type="SMART" id="SM00530"/>
    </source>
</evidence>
<feature type="non-terminal residue" evidence="3">
    <location>
        <position position="196"/>
    </location>
</feature>
<dbReference type="InterPro" id="IPR010982">
    <property type="entry name" value="Lambda_DNA-bd_dom_sf"/>
</dbReference>
<organism evidence="3 4">
    <name type="scientific">Streptomyces bambusae</name>
    <dbReference type="NCBI Taxonomy" id="1550616"/>
    <lineage>
        <taxon>Bacteria</taxon>
        <taxon>Bacillati</taxon>
        <taxon>Actinomycetota</taxon>
        <taxon>Actinomycetes</taxon>
        <taxon>Kitasatosporales</taxon>
        <taxon>Streptomycetaceae</taxon>
        <taxon>Streptomyces</taxon>
    </lineage>
</organism>
<evidence type="ECO:0000313" key="3">
    <source>
        <dbReference type="EMBL" id="MBW5484176.1"/>
    </source>
</evidence>
<dbReference type="EMBL" id="WTFF01000147">
    <property type="protein sequence ID" value="MBW5484176.1"/>
    <property type="molecule type" value="Genomic_DNA"/>
</dbReference>
<protein>
    <submittedName>
        <fullName evidence="3">Helix-turn-helix domain-containing protein</fullName>
    </submittedName>
</protein>
<dbReference type="Proteomes" id="UP000812013">
    <property type="component" value="Unassembled WGS sequence"/>
</dbReference>
<keyword evidence="4" id="KW-1185">Reference proteome</keyword>
<feature type="compositionally biased region" description="Low complexity" evidence="1">
    <location>
        <begin position="99"/>
        <end position="133"/>
    </location>
</feature>
<comment type="caution">
    <text evidence="3">The sequence shown here is derived from an EMBL/GenBank/DDBJ whole genome shotgun (WGS) entry which is preliminary data.</text>
</comment>
<dbReference type="SMART" id="SM00530">
    <property type="entry name" value="HTH_XRE"/>
    <property type="match status" value="1"/>
</dbReference>
<dbReference type="RefSeq" id="WP_219668660.1">
    <property type="nucleotide sequence ID" value="NZ_WTFF01000147.1"/>
</dbReference>
<dbReference type="Pfam" id="PF13560">
    <property type="entry name" value="HTH_31"/>
    <property type="match status" value="1"/>
</dbReference>
<sequence length="196" mass="19412">MGRQEQPLDPRQGPLARFAYDLRELRRRAGSPSYRELATRTHYSASTLAAAASGRRLPSAAVLAAFVGACGGDPEEWEQRRLDTHNLVTGPPLPPQPLDPAAGETPAVPAAATSGPAGATADGPAVDGPAAVGPGTGEVGPVGPGPGGGAADGAGPGRPVPNGPAEHRPAEQRAAGAPAAGVGGGAGSYTLIPRHR</sequence>
<dbReference type="InterPro" id="IPR001387">
    <property type="entry name" value="Cro/C1-type_HTH"/>
</dbReference>
<dbReference type="SUPFAM" id="SSF47413">
    <property type="entry name" value="lambda repressor-like DNA-binding domains"/>
    <property type="match status" value="1"/>
</dbReference>
<gene>
    <name evidence="3" type="ORF">GPJ59_20410</name>
</gene>